<evidence type="ECO:0000313" key="2">
    <source>
        <dbReference type="EMBL" id="CAD8093685.1"/>
    </source>
</evidence>
<keyword evidence="1" id="KW-0812">Transmembrane</keyword>
<keyword evidence="1" id="KW-1133">Transmembrane helix</keyword>
<dbReference type="AlphaFoldDB" id="A0A8S1NW27"/>
<gene>
    <name evidence="2" type="ORF">PPRIM_AZ9-3.1.T0940004</name>
</gene>
<protein>
    <recommendedName>
        <fullName evidence="4">Transmembrane protein</fullName>
    </recommendedName>
</protein>
<reference evidence="2" key="1">
    <citation type="submission" date="2021-01" db="EMBL/GenBank/DDBJ databases">
        <authorList>
            <consortium name="Genoscope - CEA"/>
            <person name="William W."/>
        </authorList>
    </citation>
    <scope>NUCLEOTIDE SEQUENCE</scope>
</reference>
<organism evidence="2 3">
    <name type="scientific">Paramecium primaurelia</name>
    <dbReference type="NCBI Taxonomy" id="5886"/>
    <lineage>
        <taxon>Eukaryota</taxon>
        <taxon>Sar</taxon>
        <taxon>Alveolata</taxon>
        <taxon>Ciliophora</taxon>
        <taxon>Intramacronucleata</taxon>
        <taxon>Oligohymenophorea</taxon>
        <taxon>Peniculida</taxon>
        <taxon>Parameciidae</taxon>
        <taxon>Paramecium</taxon>
    </lineage>
</organism>
<evidence type="ECO:0000313" key="3">
    <source>
        <dbReference type="Proteomes" id="UP000688137"/>
    </source>
</evidence>
<keyword evidence="1" id="KW-0472">Membrane</keyword>
<dbReference type="Proteomes" id="UP000688137">
    <property type="component" value="Unassembled WGS sequence"/>
</dbReference>
<name>A0A8S1NW27_PARPR</name>
<evidence type="ECO:0008006" key="4">
    <source>
        <dbReference type="Google" id="ProtNLM"/>
    </source>
</evidence>
<evidence type="ECO:0000256" key="1">
    <source>
        <dbReference type="SAM" id="Phobius"/>
    </source>
</evidence>
<accession>A0A8S1NW27</accession>
<dbReference type="EMBL" id="CAJJDM010000097">
    <property type="protein sequence ID" value="CAD8093685.1"/>
    <property type="molecule type" value="Genomic_DNA"/>
</dbReference>
<sequence length="197" mass="23675">MGRAGKYCFEVIHNNILYINQILGLCILDMMGSIWDLKYISFLLKLIHHLYQMMQTTICLLLMLKIQNQQFQCRNPCHHKIQFLLDNWQGNCRQMSVKMSLSQQQQFEMSMYLENKNPQIKKIHSHTLYYINFKLMDMCYQEQCSLLKVLCKLQNLLLFIGWAIKSFLHNYKRMAHYYNISILVPIMNSKYQLSKKQ</sequence>
<keyword evidence="3" id="KW-1185">Reference proteome</keyword>
<feature type="transmembrane region" description="Helical" evidence="1">
    <location>
        <begin position="12"/>
        <end position="34"/>
    </location>
</feature>
<proteinExistence type="predicted"/>
<comment type="caution">
    <text evidence="2">The sequence shown here is derived from an EMBL/GenBank/DDBJ whole genome shotgun (WGS) entry which is preliminary data.</text>
</comment>